<dbReference type="EMBL" id="FQXM01000012">
    <property type="protein sequence ID" value="SHH77523.1"/>
    <property type="molecule type" value="Genomic_DNA"/>
</dbReference>
<evidence type="ECO:0000313" key="4">
    <source>
        <dbReference type="Proteomes" id="UP000184447"/>
    </source>
</evidence>
<dbReference type="InterPro" id="IPR021416">
    <property type="entry name" value="DUF3048_N"/>
</dbReference>
<evidence type="ECO:0000259" key="1">
    <source>
        <dbReference type="Pfam" id="PF11258"/>
    </source>
</evidence>
<sequence>MGILVLVGCSAKNQEKTVETSDSTITTTSNSIEVEKDNSIETTSTKYYALYTGEEVSKEITEKPAYMVSIENSSAARPQAGFTSADIVYELMAEGGVTRCVALFQSESADKIGPIRSMRTYFIDLAYEYNVPFAHCGGSHDALDRIKNEKPMSLNEMYNSSYFFRDTSIKVQEHSLFATSEKLVALTESKNYIKPSNVKIEFDKLFWDNSIFENANSVSILFNKYYNTNYTYKDGLYYKSMNNEPCLNRTDNVPVAVNNLVIQNVTYRSRTGELYLDADLVGQGDGIIFSNGKKINVKWSKADLNSQTIFKDEDGNVVPLNIGKTWWHILDQNAKLTVN</sequence>
<reference evidence="3 4" key="1">
    <citation type="submission" date="2016-11" db="EMBL/GenBank/DDBJ databases">
        <authorList>
            <person name="Jaros S."/>
            <person name="Januszkiewicz K."/>
            <person name="Wedrychowicz H."/>
        </authorList>
    </citation>
    <scope>NUCLEOTIDE SEQUENCE [LARGE SCALE GENOMIC DNA]</scope>
    <source>
        <strain evidence="3 4">DSM 8605</strain>
    </source>
</reference>
<accession>A0A1M5VRH2</accession>
<proteinExistence type="predicted"/>
<dbReference type="InterPro" id="IPR023158">
    <property type="entry name" value="YerB-like_sf"/>
</dbReference>
<gene>
    <name evidence="3" type="ORF">SAMN02745207_02445</name>
</gene>
<dbReference type="InterPro" id="IPR035328">
    <property type="entry name" value="DUF3048_C"/>
</dbReference>
<keyword evidence="4" id="KW-1185">Reference proteome</keyword>
<feature type="domain" description="DUF3048" evidence="2">
    <location>
        <begin position="223"/>
        <end position="326"/>
    </location>
</feature>
<dbReference type="SUPFAM" id="SSF159774">
    <property type="entry name" value="YerB-like"/>
    <property type="match status" value="1"/>
</dbReference>
<feature type="domain" description="DUF3048" evidence="1">
    <location>
        <begin position="52"/>
        <end position="192"/>
    </location>
</feature>
<protein>
    <recommendedName>
        <fullName evidence="5">Lipoprotein YerB</fullName>
    </recommendedName>
</protein>
<dbReference type="AlphaFoldDB" id="A0A1M5VRH2"/>
<evidence type="ECO:0000259" key="2">
    <source>
        <dbReference type="Pfam" id="PF17479"/>
    </source>
</evidence>
<evidence type="ECO:0008006" key="5">
    <source>
        <dbReference type="Google" id="ProtNLM"/>
    </source>
</evidence>
<dbReference type="Gene3D" id="3.50.90.10">
    <property type="entry name" value="YerB-like"/>
    <property type="match status" value="1"/>
</dbReference>
<dbReference type="STRING" id="1121316.SAMN02745207_02445"/>
<dbReference type="Pfam" id="PF11258">
    <property type="entry name" value="DUF3048"/>
    <property type="match status" value="1"/>
</dbReference>
<evidence type="ECO:0000313" key="3">
    <source>
        <dbReference type="EMBL" id="SHH77523.1"/>
    </source>
</evidence>
<dbReference type="Proteomes" id="UP000184447">
    <property type="component" value="Unassembled WGS sequence"/>
</dbReference>
<dbReference type="Pfam" id="PF17479">
    <property type="entry name" value="DUF3048_C"/>
    <property type="match status" value="1"/>
</dbReference>
<name>A0A1M5VRH2_9CLOT</name>
<organism evidence="3 4">
    <name type="scientific">Clostridium grantii DSM 8605</name>
    <dbReference type="NCBI Taxonomy" id="1121316"/>
    <lineage>
        <taxon>Bacteria</taxon>
        <taxon>Bacillati</taxon>
        <taxon>Bacillota</taxon>
        <taxon>Clostridia</taxon>
        <taxon>Eubacteriales</taxon>
        <taxon>Clostridiaceae</taxon>
        <taxon>Clostridium</taxon>
    </lineage>
</organism>